<accession>A0ABQ0K2J6</accession>
<evidence type="ECO:0000313" key="2">
    <source>
        <dbReference type="Proteomes" id="UP000032309"/>
    </source>
</evidence>
<protein>
    <submittedName>
        <fullName evidence="1">Uncharacterized protein</fullName>
    </submittedName>
</protein>
<name>A0ABQ0K2J6_9BACT</name>
<keyword evidence="2" id="KW-1185">Reference proteome</keyword>
<sequence>MEVIPKGVKSNPYGIKQMSYQVEKSLDRKVNFLGKCAIEIDRVGEYL</sequence>
<reference evidence="2" key="1">
    <citation type="journal article" date="2015" name="Genome Announc.">
        <title>Draft Genome Sequence of an Anaerobic Ammonium-Oxidizing Bacterium, "Candidatus Brocadia sinica".</title>
        <authorList>
            <person name="Oshiki M."/>
            <person name="Shinyako-Hata K."/>
            <person name="Satoh H."/>
            <person name="Okabe S."/>
        </authorList>
    </citation>
    <scope>NUCLEOTIDE SEQUENCE [LARGE SCALE GENOMIC DNA]</scope>
    <source>
        <strain evidence="2">JPN1</strain>
    </source>
</reference>
<dbReference type="EMBL" id="BAFN01000001">
    <property type="protein sequence ID" value="GAN35005.1"/>
    <property type="molecule type" value="Genomic_DNA"/>
</dbReference>
<comment type="caution">
    <text evidence="1">The sequence shown here is derived from an EMBL/GenBank/DDBJ whole genome shotgun (WGS) entry which is preliminary data.</text>
</comment>
<organism evidence="1 2">
    <name type="scientific">Candidatus Brocadia sinica JPN1</name>
    <dbReference type="NCBI Taxonomy" id="1197129"/>
    <lineage>
        <taxon>Bacteria</taxon>
        <taxon>Pseudomonadati</taxon>
        <taxon>Planctomycetota</taxon>
        <taxon>Candidatus Brocadiia</taxon>
        <taxon>Candidatus Brocadiales</taxon>
        <taxon>Candidatus Brocadiaceae</taxon>
        <taxon>Candidatus Brocadia</taxon>
    </lineage>
</organism>
<dbReference type="Proteomes" id="UP000032309">
    <property type="component" value="Unassembled WGS sequence"/>
</dbReference>
<evidence type="ECO:0000313" key="1">
    <source>
        <dbReference type="EMBL" id="GAN35005.1"/>
    </source>
</evidence>
<proteinExistence type="predicted"/>
<gene>
    <name evidence="1" type="ORF">BROSI_A3551</name>
</gene>